<accession>A0A438IP66</accession>
<proteinExistence type="predicted"/>
<dbReference type="EMBL" id="QGNW01000093">
    <property type="protein sequence ID" value="RVW98512.1"/>
    <property type="molecule type" value="Genomic_DNA"/>
</dbReference>
<protein>
    <submittedName>
        <fullName evidence="1">Uncharacterized protein</fullName>
    </submittedName>
</protein>
<evidence type="ECO:0000313" key="1">
    <source>
        <dbReference type="EMBL" id="RVW98512.1"/>
    </source>
</evidence>
<sequence length="141" mass="16367">MGSIKDYVKEFGSLILDIKDTLEANVLLLPHLNNLAMMDETQPCFIRGLARAKRRASHQGRNTPYYVSRVGTMKGIHMVTLMEIKQDQVVEILDVVMKVLWEFTYVMPQYLPKLPPRRPIHHHIELISGLHKRLIRCLHLS</sequence>
<evidence type="ECO:0000313" key="2">
    <source>
        <dbReference type="Proteomes" id="UP000288805"/>
    </source>
</evidence>
<dbReference type="AlphaFoldDB" id="A0A438IP66"/>
<organism evidence="1 2">
    <name type="scientific">Vitis vinifera</name>
    <name type="common">Grape</name>
    <dbReference type="NCBI Taxonomy" id="29760"/>
    <lineage>
        <taxon>Eukaryota</taxon>
        <taxon>Viridiplantae</taxon>
        <taxon>Streptophyta</taxon>
        <taxon>Embryophyta</taxon>
        <taxon>Tracheophyta</taxon>
        <taxon>Spermatophyta</taxon>
        <taxon>Magnoliopsida</taxon>
        <taxon>eudicotyledons</taxon>
        <taxon>Gunneridae</taxon>
        <taxon>Pentapetalae</taxon>
        <taxon>rosids</taxon>
        <taxon>Vitales</taxon>
        <taxon>Vitaceae</taxon>
        <taxon>Viteae</taxon>
        <taxon>Vitis</taxon>
    </lineage>
</organism>
<name>A0A438IP66_VITVI</name>
<gene>
    <name evidence="1" type="ORF">CK203_026904</name>
</gene>
<comment type="caution">
    <text evidence="1">The sequence shown here is derived from an EMBL/GenBank/DDBJ whole genome shotgun (WGS) entry which is preliminary data.</text>
</comment>
<dbReference type="Proteomes" id="UP000288805">
    <property type="component" value="Unassembled WGS sequence"/>
</dbReference>
<reference evidence="1 2" key="1">
    <citation type="journal article" date="2018" name="PLoS Genet.">
        <title>Population sequencing reveals clonal diversity and ancestral inbreeding in the grapevine cultivar Chardonnay.</title>
        <authorList>
            <person name="Roach M.J."/>
            <person name="Johnson D.L."/>
            <person name="Bohlmann J."/>
            <person name="van Vuuren H.J."/>
            <person name="Jones S.J."/>
            <person name="Pretorius I.S."/>
            <person name="Schmidt S.A."/>
            <person name="Borneman A.R."/>
        </authorList>
    </citation>
    <scope>NUCLEOTIDE SEQUENCE [LARGE SCALE GENOMIC DNA]</scope>
    <source>
        <strain evidence="2">cv. Chardonnay</strain>
        <tissue evidence="1">Leaf</tissue>
    </source>
</reference>